<evidence type="ECO:0000313" key="1">
    <source>
        <dbReference type="EMBL" id="GFY62728.1"/>
    </source>
</evidence>
<name>A0A8X6Y1Y5_9ARAC</name>
<sequence>MSYYSEISDRNLPCFNELYLQVYISKPSKCDVCELDFGNRLSLEDQVGKYETPNQNNFDEERSSSEDENMEDYFLDYYEWIGFLW</sequence>
<dbReference type="AlphaFoldDB" id="A0A8X6Y1Y5"/>
<dbReference type="EMBL" id="BMAV01014373">
    <property type="protein sequence ID" value="GFY62728.1"/>
    <property type="molecule type" value="Genomic_DNA"/>
</dbReference>
<comment type="caution">
    <text evidence="1">The sequence shown here is derived from an EMBL/GenBank/DDBJ whole genome shotgun (WGS) entry which is preliminary data.</text>
</comment>
<gene>
    <name evidence="1" type="ORF">TNIN_151561</name>
</gene>
<protein>
    <submittedName>
        <fullName evidence="1">Uncharacterized protein</fullName>
    </submittedName>
</protein>
<keyword evidence="2" id="KW-1185">Reference proteome</keyword>
<organism evidence="1 2">
    <name type="scientific">Trichonephila inaurata madagascariensis</name>
    <dbReference type="NCBI Taxonomy" id="2747483"/>
    <lineage>
        <taxon>Eukaryota</taxon>
        <taxon>Metazoa</taxon>
        <taxon>Ecdysozoa</taxon>
        <taxon>Arthropoda</taxon>
        <taxon>Chelicerata</taxon>
        <taxon>Arachnida</taxon>
        <taxon>Araneae</taxon>
        <taxon>Araneomorphae</taxon>
        <taxon>Entelegynae</taxon>
        <taxon>Araneoidea</taxon>
        <taxon>Nephilidae</taxon>
        <taxon>Trichonephila</taxon>
        <taxon>Trichonephila inaurata</taxon>
    </lineage>
</organism>
<dbReference type="Proteomes" id="UP000886998">
    <property type="component" value="Unassembled WGS sequence"/>
</dbReference>
<proteinExistence type="predicted"/>
<reference evidence="1" key="1">
    <citation type="submission" date="2020-08" db="EMBL/GenBank/DDBJ databases">
        <title>Multicomponent nature underlies the extraordinary mechanical properties of spider dragline silk.</title>
        <authorList>
            <person name="Kono N."/>
            <person name="Nakamura H."/>
            <person name="Mori M."/>
            <person name="Yoshida Y."/>
            <person name="Ohtoshi R."/>
            <person name="Malay A.D."/>
            <person name="Moran D.A.P."/>
            <person name="Tomita M."/>
            <person name="Numata K."/>
            <person name="Arakawa K."/>
        </authorList>
    </citation>
    <scope>NUCLEOTIDE SEQUENCE</scope>
</reference>
<accession>A0A8X6Y1Y5</accession>
<evidence type="ECO:0000313" key="2">
    <source>
        <dbReference type="Proteomes" id="UP000886998"/>
    </source>
</evidence>